<dbReference type="SUPFAM" id="SSF47459">
    <property type="entry name" value="HLH, helix-loop-helix DNA-binding domain"/>
    <property type="match status" value="1"/>
</dbReference>
<dbReference type="InterPro" id="IPR036638">
    <property type="entry name" value="HLH_DNA-bd_sf"/>
</dbReference>
<dbReference type="EMBL" id="PNBA02000019">
    <property type="protein sequence ID" value="KAG6391929.1"/>
    <property type="molecule type" value="Genomic_DNA"/>
</dbReference>
<evidence type="ECO:0000256" key="7">
    <source>
        <dbReference type="SAM" id="MobiDB-lite"/>
    </source>
</evidence>
<feature type="region of interest" description="Disordered" evidence="7">
    <location>
        <begin position="28"/>
        <end position="54"/>
    </location>
</feature>
<evidence type="ECO:0000256" key="4">
    <source>
        <dbReference type="ARBA" id="ARBA00023163"/>
    </source>
</evidence>
<evidence type="ECO:0000313" key="10">
    <source>
        <dbReference type="Proteomes" id="UP000298416"/>
    </source>
</evidence>
<evidence type="ECO:0000256" key="6">
    <source>
        <dbReference type="SAM" id="Coils"/>
    </source>
</evidence>
<evidence type="ECO:0000256" key="1">
    <source>
        <dbReference type="ARBA" id="ARBA00004123"/>
    </source>
</evidence>
<keyword evidence="3" id="KW-0238">DNA-binding</keyword>
<keyword evidence="4" id="KW-0804">Transcription</keyword>
<dbReference type="GO" id="GO:0000981">
    <property type="term" value="F:DNA-binding transcription factor activity, RNA polymerase II-specific"/>
    <property type="evidence" value="ECO:0007669"/>
    <property type="project" value="TreeGrafter"/>
</dbReference>
<keyword evidence="2" id="KW-0805">Transcription regulation</keyword>
<sequence>MFQFSSSGGIEEPSTCFDEDKFFQDLLQDFPTPEANNGNKKRSRIEHKEGDKTAPRLIEKQRRQEMTALYASLRSILPLQYVKGKRAVSDHMEQAVNYVNDMNKKIHELKKRRDMLKKSSDGSRSSNSTNTCVEIKVLADGLMEILISSSSIQGESFPLSKVLEDLLHRELNVIECVFTRDARCCLSKIHIQLNDSTSIDLSELREGLVNLIRLA</sequence>
<organism evidence="9">
    <name type="scientific">Salvia splendens</name>
    <name type="common">Scarlet sage</name>
    <dbReference type="NCBI Taxonomy" id="180675"/>
    <lineage>
        <taxon>Eukaryota</taxon>
        <taxon>Viridiplantae</taxon>
        <taxon>Streptophyta</taxon>
        <taxon>Embryophyta</taxon>
        <taxon>Tracheophyta</taxon>
        <taxon>Spermatophyta</taxon>
        <taxon>Magnoliopsida</taxon>
        <taxon>eudicotyledons</taxon>
        <taxon>Gunneridae</taxon>
        <taxon>Pentapetalae</taxon>
        <taxon>asterids</taxon>
        <taxon>lamiids</taxon>
        <taxon>Lamiales</taxon>
        <taxon>Lamiaceae</taxon>
        <taxon>Nepetoideae</taxon>
        <taxon>Mentheae</taxon>
        <taxon>Salviinae</taxon>
        <taxon>Salvia</taxon>
        <taxon>Salvia subgen. Calosphace</taxon>
        <taxon>core Calosphace</taxon>
    </lineage>
</organism>
<name>A0A8X8WD15_SALSN</name>
<feature type="domain" description="BHLH" evidence="8">
    <location>
        <begin position="50"/>
        <end position="102"/>
    </location>
</feature>
<reference evidence="9" key="2">
    <citation type="submission" date="2020-08" db="EMBL/GenBank/DDBJ databases">
        <title>Plant Genome Project.</title>
        <authorList>
            <person name="Zhang R.-G."/>
        </authorList>
    </citation>
    <scope>NUCLEOTIDE SEQUENCE</scope>
    <source>
        <strain evidence="9">Huo1</strain>
        <tissue evidence="9">Leaf</tissue>
    </source>
</reference>
<evidence type="ECO:0000313" key="9">
    <source>
        <dbReference type="EMBL" id="KAG6391929.1"/>
    </source>
</evidence>
<protein>
    <recommendedName>
        <fullName evidence="8">BHLH domain-containing protein</fullName>
    </recommendedName>
</protein>
<comment type="caution">
    <text evidence="9">The sequence shown here is derived from an EMBL/GenBank/DDBJ whole genome shotgun (WGS) entry which is preliminary data.</text>
</comment>
<dbReference type="GO" id="GO:0090575">
    <property type="term" value="C:RNA polymerase II transcription regulator complex"/>
    <property type="evidence" value="ECO:0007669"/>
    <property type="project" value="TreeGrafter"/>
</dbReference>
<dbReference type="AlphaFoldDB" id="A0A8X8WD15"/>
<dbReference type="Gene3D" id="4.10.280.10">
    <property type="entry name" value="Helix-loop-helix DNA-binding domain"/>
    <property type="match status" value="1"/>
</dbReference>
<dbReference type="PANTHER" id="PTHR13935:SF106">
    <property type="entry name" value="ACHAETE-SCUTE COMPLEX PROTEIN T5-RELATED"/>
    <property type="match status" value="1"/>
</dbReference>
<dbReference type="Proteomes" id="UP000298416">
    <property type="component" value="Unassembled WGS sequence"/>
</dbReference>
<evidence type="ECO:0000256" key="3">
    <source>
        <dbReference type="ARBA" id="ARBA00023125"/>
    </source>
</evidence>
<dbReference type="InterPro" id="IPR015660">
    <property type="entry name" value="MASH1/Ascl1a-like"/>
</dbReference>
<keyword evidence="5" id="KW-0539">Nucleus</keyword>
<keyword evidence="6" id="KW-0175">Coiled coil</keyword>
<feature type="coiled-coil region" evidence="6">
    <location>
        <begin position="92"/>
        <end position="119"/>
    </location>
</feature>
<dbReference type="PANTHER" id="PTHR13935">
    <property type="entry name" value="ACHAETE-SCUTE TRANSCRIPTION FACTOR-RELATED"/>
    <property type="match status" value="1"/>
</dbReference>
<evidence type="ECO:0000256" key="5">
    <source>
        <dbReference type="ARBA" id="ARBA00023242"/>
    </source>
</evidence>
<dbReference type="GO" id="GO:0000977">
    <property type="term" value="F:RNA polymerase II transcription regulatory region sequence-specific DNA binding"/>
    <property type="evidence" value="ECO:0007669"/>
    <property type="project" value="TreeGrafter"/>
</dbReference>
<dbReference type="Pfam" id="PF00010">
    <property type="entry name" value="HLH"/>
    <property type="match status" value="1"/>
</dbReference>
<evidence type="ECO:0000256" key="2">
    <source>
        <dbReference type="ARBA" id="ARBA00023015"/>
    </source>
</evidence>
<dbReference type="OrthoDB" id="1935281at2759"/>
<accession>A0A8X8WD15</accession>
<comment type="subcellular location">
    <subcellularLocation>
        <location evidence="1">Nucleus</location>
    </subcellularLocation>
</comment>
<gene>
    <name evidence="9" type="ORF">SASPL_149693</name>
</gene>
<evidence type="ECO:0000259" key="8">
    <source>
        <dbReference type="PROSITE" id="PS50888"/>
    </source>
</evidence>
<proteinExistence type="predicted"/>
<keyword evidence="10" id="KW-1185">Reference proteome</keyword>
<dbReference type="GO" id="GO:0046983">
    <property type="term" value="F:protein dimerization activity"/>
    <property type="evidence" value="ECO:0007669"/>
    <property type="project" value="InterPro"/>
</dbReference>
<dbReference type="CDD" id="cd18914">
    <property type="entry name" value="bHLH_AtORG2_like"/>
    <property type="match status" value="1"/>
</dbReference>
<reference evidence="9" key="1">
    <citation type="submission" date="2018-01" db="EMBL/GenBank/DDBJ databases">
        <authorList>
            <person name="Mao J.F."/>
        </authorList>
    </citation>
    <scope>NUCLEOTIDE SEQUENCE</scope>
    <source>
        <strain evidence="9">Huo1</strain>
        <tissue evidence="9">Leaf</tissue>
    </source>
</reference>
<dbReference type="InterPro" id="IPR011598">
    <property type="entry name" value="bHLH_dom"/>
</dbReference>
<dbReference type="PROSITE" id="PS50888">
    <property type="entry name" value="BHLH"/>
    <property type="match status" value="1"/>
</dbReference>